<keyword evidence="1" id="KW-0812">Transmembrane</keyword>
<gene>
    <name evidence="2" type="ORF">NWFMUON74_61190</name>
</gene>
<keyword evidence="1" id="KW-0472">Membrane</keyword>
<name>A0A7G1KT11_9NOCA</name>
<reference evidence="2 3" key="1">
    <citation type="submission" date="2020-08" db="EMBL/GenBank/DDBJ databases">
        <title>Genome Sequencing of Nocardia wallacei strain FMUON74 and assembly.</title>
        <authorList>
            <person name="Toyokawa M."/>
            <person name="Uesaka K."/>
        </authorList>
    </citation>
    <scope>NUCLEOTIDE SEQUENCE [LARGE SCALE GENOMIC DNA]</scope>
    <source>
        <strain evidence="2 3">FMUON74</strain>
    </source>
</reference>
<dbReference type="AlphaFoldDB" id="A0A7G1KT11"/>
<protein>
    <submittedName>
        <fullName evidence="2">Uncharacterized protein</fullName>
    </submittedName>
</protein>
<organism evidence="2 3">
    <name type="scientific">Nocardia wallacei</name>
    <dbReference type="NCBI Taxonomy" id="480035"/>
    <lineage>
        <taxon>Bacteria</taxon>
        <taxon>Bacillati</taxon>
        <taxon>Actinomycetota</taxon>
        <taxon>Actinomycetes</taxon>
        <taxon>Mycobacteriales</taxon>
        <taxon>Nocardiaceae</taxon>
        <taxon>Nocardia</taxon>
    </lineage>
</organism>
<dbReference type="EMBL" id="AP023396">
    <property type="protein sequence ID" value="BCK58347.1"/>
    <property type="molecule type" value="Genomic_DNA"/>
</dbReference>
<accession>A0A7G1KT11</accession>
<dbReference type="KEGG" id="nwl:NWFMUON74_61190"/>
<dbReference type="Proteomes" id="UP000516173">
    <property type="component" value="Chromosome"/>
</dbReference>
<proteinExistence type="predicted"/>
<dbReference type="RefSeq" id="WP_187685107.1">
    <property type="nucleotide sequence ID" value="NZ_AP023396.1"/>
</dbReference>
<keyword evidence="1" id="KW-1133">Transmembrane helix</keyword>
<evidence type="ECO:0000313" key="3">
    <source>
        <dbReference type="Proteomes" id="UP000516173"/>
    </source>
</evidence>
<dbReference type="GeneID" id="80350533"/>
<evidence type="ECO:0000313" key="2">
    <source>
        <dbReference type="EMBL" id="BCK58347.1"/>
    </source>
</evidence>
<keyword evidence="3" id="KW-1185">Reference proteome</keyword>
<sequence length="59" mass="6642">MTAAFWVALIASLLFLYMFDTARLTESEALLPFLRVTLAVAIVGWLIFIPWFALHSLGI</sequence>
<evidence type="ECO:0000256" key="1">
    <source>
        <dbReference type="SAM" id="Phobius"/>
    </source>
</evidence>
<feature type="transmembrane region" description="Helical" evidence="1">
    <location>
        <begin position="34"/>
        <end position="54"/>
    </location>
</feature>